<proteinExistence type="predicted"/>
<protein>
    <recommendedName>
        <fullName evidence="3">Histidine kinase</fullName>
    </recommendedName>
</protein>
<dbReference type="EMBL" id="JTJJ01000063">
    <property type="protein sequence ID" value="KHJ66930.1"/>
    <property type="molecule type" value="Genomic_DNA"/>
</dbReference>
<evidence type="ECO:0000313" key="1">
    <source>
        <dbReference type="EMBL" id="KHJ66930.1"/>
    </source>
</evidence>
<reference evidence="1 2" key="1">
    <citation type="submission" date="2014-11" db="EMBL/GenBank/DDBJ databases">
        <title>Genome sequencing of Pantoea rodasii ND03.</title>
        <authorList>
            <person name="Muhamad Yunos N.Y."/>
            <person name="Chan K.-G."/>
        </authorList>
    </citation>
    <scope>NUCLEOTIDE SEQUENCE [LARGE SCALE GENOMIC DNA]</scope>
    <source>
        <strain evidence="1 2">ND03</strain>
    </source>
</reference>
<name>A0A0B1R758_9GAMM</name>
<comment type="caution">
    <text evidence="1">The sequence shown here is derived from an EMBL/GenBank/DDBJ whole genome shotgun (WGS) entry which is preliminary data.</text>
</comment>
<dbReference type="Proteomes" id="UP000030853">
    <property type="component" value="Unassembled WGS sequence"/>
</dbReference>
<gene>
    <name evidence="1" type="ORF">QU24_16715</name>
</gene>
<organism evidence="1 2">
    <name type="scientific">Pantoea rodasii</name>
    <dbReference type="NCBI Taxonomy" id="1076549"/>
    <lineage>
        <taxon>Bacteria</taxon>
        <taxon>Pseudomonadati</taxon>
        <taxon>Pseudomonadota</taxon>
        <taxon>Gammaproteobacteria</taxon>
        <taxon>Enterobacterales</taxon>
        <taxon>Erwiniaceae</taxon>
        <taxon>Pantoea</taxon>
    </lineage>
</organism>
<sequence length="234" mass="26108">MSEVSHHTRIVNTLEDLFAAVTMSTKDLSASINHTLAEIPVAGIASDKQRESSLRKSLYPAIEKILLDSQYCSGAGFASHLATENLAQPYWFLEWWFKNPKSNQQSCLDLDQATQQRLDFSTFEWFKNTPDAEDVYLHGPYVDYVCTSAYTITAASPVLIDGNMVGVAAVDILVSRIEEALLPIVKQTSSKVIITNNDNRVIFSSHLKYRTGSLVNIDATCQTTQNNFCKITFL</sequence>
<dbReference type="Pfam" id="PF22673">
    <property type="entry name" value="MCP-like_PDC_1"/>
    <property type="match status" value="1"/>
</dbReference>
<evidence type="ECO:0000313" key="2">
    <source>
        <dbReference type="Proteomes" id="UP000030853"/>
    </source>
</evidence>
<dbReference type="Gene3D" id="3.30.450.20">
    <property type="entry name" value="PAS domain"/>
    <property type="match status" value="1"/>
</dbReference>
<dbReference type="CDD" id="cd12913">
    <property type="entry name" value="PDC1_MCP_like"/>
    <property type="match status" value="1"/>
</dbReference>
<evidence type="ECO:0008006" key="3">
    <source>
        <dbReference type="Google" id="ProtNLM"/>
    </source>
</evidence>
<dbReference type="AlphaFoldDB" id="A0A0B1R758"/>
<accession>A0A0B1R758</accession>
<dbReference type="RefSeq" id="WP_039333289.1">
    <property type="nucleotide sequence ID" value="NZ_JTJJ01000063.1"/>
</dbReference>